<evidence type="ECO:0000259" key="11">
    <source>
        <dbReference type="PROSITE" id="PS52015"/>
    </source>
</evidence>
<comment type="caution">
    <text evidence="12">The sequence shown here is derived from an EMBL/GenBank/DDBJ whole genome shotgun (WGS) entry which is preliminary data.</text>
</comment>
<dbReference type="Gene3D" id="3.30.1150.10">
    <property type="match status" value="1"/>
</dbReference>
<evidence type="ECO:0000256" key="1">
    <source>
        <dbReference type="ARBA" id="ARBA00004383"/>
    </source>
</evidence>
<dbReference type="EMBL" id="PDWN01000004">
    <property type="protein sequence ID" value="KAF1695905.1"/>
    <property type="molecule type" value="Genomic_DNA"/>
</dbReference>
<keyword evidence="9" id="KW-0472">Membrane</keyword>
<keyword evidence="3" id="KW-0813">Transport</keyword>
<dbReference type="PANTHER" id="PTHR33446">
    <property type="entry name" value="PROTEIN TONB-RELATED"/>
    <property type="match status" value="1"/>
</dbReference>
<dbReference type="Proteomes" id="UP000788419">
    <property type="component" value="Unassembled WGS sequence"/>
</dbReference>
<dbReference type="SUPFAM" id="SSF74653">
    <property type="entry name" value="TolA/TonB C-terminal domain"/>
    <property type="match status" value="1"/>
</dbReference>
<evidence type="ECO:0000256" key="5">
    <source>
        <dbReference type="ARBA" id="ARBA00022519"/>
    </source>
</evidence>
<evidence type="ECO:0000256" key="4">
    <source>
        <dbReference type="ARBA" id="ARBA00022475"/>
    </source>
</evidence>
<comment type="similarity">
    <text evidence="2">Belongs to the TonB family.</text>
</comment>
<keyword evidence="8" id="KW-1133">Transmembrane helix</keyword>
<evidence type="ECO:0000256" key="8">
    <source>
        <dbReference type="ARBA" id="ARBA00022989"/>
    </source>
</evidence>
<gene>
    <name evidence="12" type="ORF">CSC65_05230</name>
</gene>
<evidence type="ECO:0000256" key="10">
    <source>
        <dbReference type="SAM" id="SignalP"/>
    </source>
</evidence>
<evidence type="ECO:0000313" key="12">
    <source>
        <dbReference type="EMBL" id="KAF1695905.1"/>
    </source>
</evidence>
<protein>
    <recommendedName>
        <fullName evidence="11">TonB C-terminal domain-containing protein</fullName>
    </recommendedName>
</protein>
<evidence type="ECO:0000256" key="9">
    <source>
        <dbReference type="ARBA" id="ARBA00023136"/>
    </source>
</evidence>
<feature type="chain" id="PRO_5045631164" description="TonB C-terminal domain-containing protein" evidence="10">
    <location>
        <begin position="25"/>
        <end position="244"/>
    </location>
</feature>
<keyword evidence="5" id="KW-0997">Cell inner membrane</keyword>
<reference evidence="12 13" key="1">
    <citation type="submission" date="2017-10" db="EMBL/GenBank/DDBJ databases">
        <title>Whole genome sequencing of members of genus Pseudoxanthomonas.</title>
        <authorList>
            <person name="Kumar S."/>
            <person name="Bansal K."/>
            <person name="Kaur A."/>
            <person name="Patil P."/>
            <person name="Sharma S."/>
            <person name="Patil P.B."/>
        </authorList>
    </citation>
    <scope>NUCLEOTIDE SEQUENCE [LARGE SCALE GENOMIC DNA]</scope>
    <source>
        <strain evidence="12 13">DSM 17801</strain>
    </source>
</reference>
<keyword evidence="7" id="KW-0653">Protein transport</keyword>
<keyword evidence="4" id="KW-1003">Cell membrane</keyword>
<evidence type="ECO:0000256" key="3">
    <source>
        <dbReference type="ARBA" id="ARBA00022448"/>
    </source>
</evidence>
<name>A0ABQ6Z932_9GAMM</name>
<comment type="subcellular location">
    <subcellularLocation>
        <location evidence="1">Cell inner membrane</location>
        <topology evidence="1">Single-pass membrane protein</topology>
        <orientation evidence="1">Periplasmic side</orientation>
    </subcellularLocation>
</comment>
<feature type="domain" description="TonB C-terminal" evidence="11">
    <location>
        <begin position="30"/>
        <end position="125"/>
    </location>
</feature>
<evidence type="ECO:0000256" key="6">
    <source>
        <dbReference type="ARBA" id="ARBA00022692"/>
    </source>
</evidence>
<dbReference type="InterPro" id="IPR006260">
    <property type="entry name" value="TonB/TolA_C"/>
</dbReference>
<keyword evidence="10" id="KW-0732">Signal</keyword>
<sequence>MAVRAVGGGRGAMLLALASGAAPAEDMAAATAGACPFPAYVEPVYPESMRQQELGGEVLLDLSVDTCGRVTQARVKRGSGHPSLDEAALVAARRWVLNPADRARAAGGRIEVPLAFGMERPKIYAYGPHGWPKSHKRVRYVQDVLPGYESPQQVLDRYPLDPASMITPPYPSLRSMFFRQRSDPDEYWLFVYLQGEPRMATRYRLGSVGDEPVVRVAYLCDATPATCEQDRKMIMRGLPFARAR</sequence>
<feature type="signal peptide" evidence="10">
    <location>
        <begin position="1"/>
        <end position="24"/>
    </location>
</feature>
<dbReference type="NCBIfam" id="TIGR01352">
    <property type="entry name" value="tonB_Cterm"/>
    <property type="match status" value="1"/>
</dbReference>
<dbReference type="InterPro" id="IPR051045">
    <property type="entry name" value="TonB-dependent_transducer"/>
</dbReference>
<accession>A0ABQ6Z932</accession>
<evidence type="ECO:0000256" key="2">
    <source>
        <dbReference type="ARBA" id="ARBA00006555"/>
    </source>
</evidence>
<keyword evidence="6" id="KW-0812">Transmembrane</keyword>
<evidence type="ECO:0000256" key="7">
    <source>
        <dbReference type="ARBA" id="ARBA00022927"/>
    </source>
</evidence>
<organism evidence="12 13">
    <name type="scientific">Pseudoxanthomonas daejeonensis</name>
    <dbReference type="NCBI Taxonomy" id="266062"/>
    <lineage>
        <taxon>Bacteria</taxon>
        <taxon>Pseudomonadati</taxon>
        <taxon>Pseudomonadota</taxon>
        <taxon>Gammaproteobacteria</taxon>
        <taxon>Lysobacterales</taxon>
        <taxon>Lysobacteraceae</taxon>
        <taxon>Pseudoxanthomonas</taxon>
    </lineage>
</organism>
<dbReference type="InterPro" id="IPR037682">
    <property type="entry name" value="TonB_C"/>
</dbReference>
<dbReference type="PROSITE" id="PS52015">
    <property type="entry name" value="TONB_CTD"/>
    <property type="match status" value="1"/>
</dbReference>
<proteinExistence type="inferred from homology"/>
<keyword evidence="13" id="KW-1185">Reference proteome</keyword>
<dbReference type="Pfam" id="PF03544">
    <property type="entry name" value="TonB_C"/>
    <property type="match status" value="1"/>
</dbReference>
<evidence type="ECO:0000313" key="13">
    <source>
        <dbReference type="Proteomes" id="UP000788419"/>
    </source>
</evidence>